<dbReference type="HAMAP" id="MF_00715">
    <property type="entry name" value="SlyX"/>
    <property type="match status" value="1"/>
</dbReference>
<protein>
    <recommendedName>
        <fullName evidence="1">Protein SlyX homolog</fullName>
    </recommendedName>
</protein>
<dbReference type="AlphaFoldDB" id="A0A024HE49"/>
<dbReference type="eggNOG" id="COG2900">
    <property type="taxonomic scope" value="Bacteria"/>
</dbReference>
<gene>
    <name evidence="1" type="primary">slyX</name>
    <name evidence="3" type="ORF">PKB_1380</name>
</gene>
<dbReference type="KEGG" id="pkc:PKB_1380"/>
<dbReference type="STRING" id="1301098.PKB_1380"/>
<evidence type="ECO:0000256" key="1">
    <source>
        <dbReference type="HAMAP-Rule" id="MF_00715"/>
    </source>
</evidence>
<keyword evidence="4" id="KW-1185">Reference proteome</keyword>
<dbReference type="OrthoDB" id="8606883at2"/>
<sequence>MDLEQRLADLESRQAFQDDAMQTLSDVVYEQERTIERLRMQMQALLKRLEDLQGQVGVADDEAPPPHY</sequence>
<dbReference type="InterPro" id="IPR007236">
    <property type="entry name" value="SlyX"/>
</dbReference>
<evidence type="ECO:0000256" key="2">
    <source>
        <dbReference type="SAM" id="Coils"/>
    </source>
</evidence>
<dbReference type="PANTHER" id="PTHR36508">
    <property type="entry name" value="PROTEIN SLYX"/>
    <property type="match status" value="1"/>
</dbReference>
<evidence type="ECO:0000313" key="3">
    <source>
        <dbReference type="EMBL" id="CDF82743.1"/>
    </source>
</evidence>
<name>A0A024HE49_PSEKB</name>
<dbReference type="PANTHER" id="PTHR36508:SF1">
    <property type="entry name" value="PROTEIN SLYX"/>
    <property type="match status" value="1"/>
</dbReference>
<evidence type="ECO:0000313" key="4">
    <source>
        <dbReference type="Proteomes" id="UP000025241"/>
    </source>
</evidence>
<dbReference type="Proteomes" id="UP000025241">
    <property type="component" value="Chromosome I"/>
</dbReference>
<dbReference type="HOGENOM" id="CLU_180796_4_1_6"/>
<accession>A0A024HE49</accession>
<reference evidence="3 4" key="2">
    <citation type="submission" date="2014-05" db="EMBL/GenBank/DDBJ databases">
        <title>Genome sequence of the 3-chlorobenzoate degrading bacterium Pseudomonas knackmussii B13 shows multiple evidence for horizontal gene transfer.</title>
        <authorList>
            <person name="Miyazaki R."/>
            <person name="Bertelli C."/>
            <person name="Falquet L."/>
            <person name="Robinson-Rechavi M."/>
            <person name="Gharib W."/>
            <person name="Roy S."/>
            <person name="Van der Meer J.R."/>
        </authorList>
    </citation>
    <scope>NUCLEOTIDE SEQUENCE [LARGE SCALE GENOMIC DNA]</scope>
    <source>
        <strain evidence="3 4">B13</strain>
    </source>
</reference>
<dbReference type="RefSeq" id="WP_043250158.1">
    <property type="nucleotide sequence ID" value="NZ_HG322950.1"/>
</dbReference>
<keyword evidence="2" id="KW-0175">Coiled coil</keyword>
<reference evidence="3 4" key="1">
    <citation type="submission" date="2013-03" db="EMBL/GenBank/DDBJ databases">
        <authorList>
            <person name="Linke B."/>
        </authorList>
    </citation>
    <scope>NUCLEOTIDE SEQUENCE [LARGE SCALE GENOMIC DNA]</scope>
    <source>
        <strain evidence="3 4">B13</strain>
    </source>
</reference>
<dbReference type="EMBL" id="HG322950">
    <property type="protein sequence ID" value="CDF82743.1"/>
    <property type="molecule type" value="Genomic_DNA"/>
</dbReference>
<feature type="coiled-coil region" evidence="2">
    <location>
        <begin position="28"/>
        <end position="62"/>
    </location>
</feature>
<proteinExistence type="inferred from homology"/>
<dbReference type="PATRIC" id="fig|1301098.3.peg.1372"/>
<organism evidence="3 4">
    <name type="scientific">Pseudomonas knackmussii (strain DSM 6978 / CCUG 54928 / LMG 23759 / B13)</name>
    <dbReference type="NCBI Taxonomy" id="1301098"/>
    <lineage>
        <taxon>Bacteria</taxon>
        <taxon>Pseudomonadati</taxon>
        <taxon>Pseudomonadota</taxon>
        <taxon>Gammaproteobacteria</taxon>
        <taxon>Pseudomonadales</taxon>
        <taxon>Pseudomonadaceae</taxon>
        <taxon>Pseudomonas</taxon>
    </lineage>
</organism>
<comment type="similarity">
    <text evidence="1">Belongs to the SlyX family.</text>
</comment>
<dbReference type="Pfam" id="PF04102">
    <property type="entry name" value="SlyX"/>
    <property type="match status" value="1"/>
</dbReference>
<dbReference type="Gene3D" id="1.20.5.300">
    <property type="match status" value="1"/>
</dbReference>
<dbReference type="NCBIfam" id="NF001421">
    <property type="entry name" value="PRK00295.1"/>
    <property type="match status" value="1"/>
</dbReference>